<keyword evidence="3" id="KW-1185">Reference proteome</keyword>
<evidence type="ECO:0000313" key="3">
    <source>
        <dbReference type="Proteomes" id="UP000887013"/>
    </source>
</evidence>
<dbReference type="AlphaFoldDB" id="A0A8X6U1U7"/>
<reference evidence="2" key="1">
    <citation type="submission" date="2020-08" db="EMBL/GenBank/DDBJ databases">
        <title>Multicomponent nature underlies the extraordinary mechanical properties of spider dragline silk.</title>
        <authorList>
            <person name="Kono N."/>
            <person name="Nakamura H."/>
            <person name="Mori M."/>
            <person name="Yoshida Y."/>
            <person name="Ohtoshi R."/>
            <person name="Malay A.D."/>
            <person name="Moran D.A.P."/>
            <person name="Tomita M."/>
            <person name="Numata K."/>
            <person name="Arakawa K."/>
        </authorList>
    </citation>
    <scope>NUCLEOTIDE SEQUENCE</scope>
</reference>
<gene>
    <name evidence="2" type="ORF">NPIL_348181</name>
</gene>
<organism evidence="2 3">
    <name type="scientific">Nephila pilipes</name>
    <name type="common">Giant wood spider</name>
    <name type="synonym">Nephila maculata</name>
    <dbReference type="NCBI Taxonomy" id="299642"/>
    <lineage>
        <taxon>Eukaryota</taxon>
        <taxon>Metazoa</taxon>
        <taxon>Ecdysozoa</taxon>
        <taxon>Arthropoda</taxon>
        <taxon>Chelicerata</taxon>
        <taxon>Arachnida</taxon>
        <taxon>Araneae</taxon>
        <taxon>Araneomorphae</taxon>
        <taxon>Entelegynae</taxon>
        <taxon>Araneoidea</taxon>
        <taxon>Nephilidae</taxon>
        <taxon>Nephila</taxon>
    </lineage>
</organism>
<feature type="region of interest" description="Disordered" evidence="1">
    <location>
        <begin position="86"/>
        <end position="113"/>
    </location>
</feature>
<proteinExistence type="predicted"/>
<evidence type="ECO:0000256" key="1">
    <source>
        <dbReference type="SAM" id="MobiDB-lite"/>
    </source>
</evidence>
<evidence type="ECO:0000313" key="2">
    <source>
        <dbReference type="EMBL" id="GFT69819.1"/>
    </source>
</evidence>
<protein>
    <submittedName>
        <fullName evidence="2">Uncharacterized protein</fullName>
    </submittedName>
</protein>
<dbReference type="Proteomes" id="UP000887013">
    <property type="component" value="Unassembled WGS sequence"/>
</dbReference>
<name>A0A8X6U1U7_NEPPI</name>
<sequence>MRAVLFSRNLNFYFAKKNSKQNTMPEKVTVMKKLLNPTTPEPPNPDMNKTFDYAKEEKRKSSDNAKRANIQVVQIKERKNIQMILRKERKSKDRWSPEQGKSNYFDMLEQKNT</sequence>
<accession>A0A8X6U1U7</accession>
<dbReference type="EMBL" id="BMAW01069613">
    <property type="protein sequence ID" value="GFT69819.1"/>
    <property type="molecule type" value="Genomic_DNA"/>
</dbReference>
<comment type="caution">
    <text evidence="2">The sequence shown here is derived from an EMBL/GenBank/DDBJ whole genome shotgun (WGS) entry which is preliminary data.</text>
</comment>